<evidence type="ECO:0000256" key="2">
    <source>
        <dbReference type="ARBA" id="ARBA00022729"/>
    </source>
</evidence>
<dbReference type="Gene3D" id="3.40.50.1820">
    <property type="entry name" value="alpha/beta hydrolase"/>
    <property type="match status" value="1"/>
</dbReference>
<dbReference type="OrthoDB" id="3200163at2759"/>
<comment type="similarity">
    <text evidence="1">Belongs to the type-B carboxylesterase/lipase family.</text>
</comment>
<dbReference type="InterPro" id="IPR051093">
    <property type="entry name" value="Neuroligin/BSAL"/>
</dbReference>
<dbReference type="InterPro" id="IPR002018">
    <property type="entry name" value="CarbesteraseB"/>
</dbReference>
<sequence length="196" mass="20910">MSQFPTGSSGSGGGGISDVTGSSISINSGSGSSSSSSSSGGESGSTNGFVWSPRQVVTKLGTVQGFIVRPPNGYEGVEVFLNMPYASPPEGSLRFMPPVSGSPWQGTRRSETPSPVCPQVLPNIRNESEALKVMPRGRLIYLRRLLPHLRNQSEDCLYLNVYVPAGGKPFMLLDDRSPKDQHDYLFTEIVAGVAEE</sequence>
<evidence type="ECO:0000313" key="6">
    <source>
        <dbReference type="EMBL" id="ODM90100.1"/>
    </source>
</evidence>
<reference evidence="6 7" key="1">
    <citation type="journal article" date="2016" name="Genome Biol. Evol.">
        <title>Gene Family Evolution Reflects Adaptation to Soil Environmental Stressors in the Genome of the Collembolan Orchesella cincta.</title>
        <authorList>
            <person name="Faddeeva-Vakhrusheva A."/>
            <person name="Derks M.F."/>
            <person name="Anvar S.Y."/>
            <person name="Agamennone V."/>
            <person name="Suring W."/>
            <person name="Smit S."/>
            <person name="van Straalen N.M."/>
            <person name="Roelofs D."/>
        </authorList>
    </citation>
    <scope>NUCLEOTIDE SEQUENCE [LARGE SCALE GENOMIC DNA]</scope>
    <source>
        <tissue evidence="6">Mixed pool</tissue>
    </source>
</reference>
<protein>
    <submittedName>
        <fullName evidence="6">Neuroligin 4-like</fullName>
    </submittedName>
</protein>
<evidence type="ECO:0000256" key="4">
    <source>
        <dbReference type="SAM" id="MobiDB-lite"/>
    </source>
</evidence>
<comment type="caution">
    <text evidence="6">The sequence shown here is derived from an EMBL/GenBank/DDBJ whole genome shotgun (WGS) entry which is preliminary data.</text>
</comment>
<feature type="region of interest" description="Disordered" evidence="4">
    <location>
        <begin position="1"/>
        <end position="49"/>
    </location>
</feature>
<proteinExistence type="inferred from homology"/>
<organism evidence="6 7">
    <name type="scientific">Orchesella cincta</name>
    <name type="common">Springtail</name>
    <name type="synonym">Podura cincta</name>
    <dbReference type="NCBI Taxonomy" id="48709"/>
    <lineage>
        <taxon>Eukaryota</taxon>
        <taxon>Metazoa</taxon>
        <taxon>Ecdysozoa</taxon>
        <taxon>Arthropoda</taxon>
        <taxon>Hexapoda</taxon>
        <taxon>Collembola</taxon>
        <taxon>Entomobryomorpha</taxon>
        <taxon>Entomobryoidea</taxon>
        <taxon>Orchesellidae</taxon>
        <taxon>Orchesellinae</taxon>
        <taxon>Orchesella</taxon>
    </lineage>
</organism>
<dbReference type="InterPro" id="IPR029058">
    <property type="entry name" value="AB_hydrolase_fold"/>
</dbReference>
<dbReference type="InterPro" id="IPR019819">
    <property type="entry name" value="Carboxylesterase_B_CS"/>
</dbReference>
<dbReference type="STRING" id="48709.A0A1D2MAU2"/>
<feature type="compositionally biased region" description="Low complexity" evidence="4">
    <location>
        <begin position="17"/>
        <end position="48"/>
    </location>
</feature>
<name>A0A1D2MAU2_ORCCI</name>
<dbReference type="SUPFAM" id="SSF53474">
    <property type="entry name" value="alpha/beta-Hydrolases"/>
    <property type="match status" value="1"/>
</dbReference>
<accession>A0A1D2MAU2</accession>
<gene>
    <name evidence="6" type="ORF">Ocin01_16582</name>
</gene>
<keyword evidence="2" id="KW-0732">Signal</keyword>
<evidence type="ECO:0000313" key="7">
    <source>
        <dbReference type="Proteomes" id="UP000094527"/>
    </source>
</evidence>
<dbReference type="Proteomes" id="UP000094527">
    <property type="component" value="Unassembled WGS sequence"/>
</dbReference>
<dbReference type="PROSITE" id="PS00941">
    <property type="entry name" value="CARBOXYLESTERASE_B_2"/>
    <property type="match status" value="1"/>
</dbReference>
<dbReference type="PANTHER" id="PTHR43903">
    <property type="entry name" value="NEUROLIGIN"/>
    <property type="match status" value="1"/>
</dbReference>
<dbReference type="EMBL" id="LJIJ01002173">
    <property type="protein sequence ID" value="ODM90100.1"/>
    <property type="molecule type" value="Genomic_DNA"/>
</dbReference>
<evidence type="ECO:0000256" key="1">
    <source>
        <dbReference type="ARBA" id="ARBA00005964"/>
    </source>
</evidence>
<keyword evidence="7" id="KW-1185">Reference proteome</keyword>
<evidence type="ECO:0000256" key="3">
    <source>
        <dbReference type="ARBA" id="ARBA00023180"/>
    </source>
</evidence>
<keyword evidence="3" id="KW-0325">Glycoprotein</keyword>
<evidence type="ECO:0000259" key="5">
    <source>
        <dbReference type="Pfam" id="PF00135"/>
    </source>
</evidence>
<dbReference type="AlphaFoldDB" id="A0A1D2MAU2"/>
<dbReference type="Pfam" id="PF00135">
    <property type="entry name" value="COesterase"/>
    <property type="match status" value="1"/>
</dbReference>
<feature type="domain" description="Carboxylesterase type B" evidence="5">
    <location>
        <begin position="54"/>
        <end position="166"/>
    </location>
</feature>